<keyword evidence="12" id="KW-1015">Disulfide bond</keyword>
<dbReference type="Gene3D" id="3.30.70.340">
    <property type="entry name" value="Metallocarboxypeptidase-like"/>
    <property type="match status" value="1"/>
</dbReference>
<evidence type="ECO:0000256" key="7">
    <source>
        <dbReference type="ARBA" id="ARBA00022723"/>
    </source>
</evidence>
<evidence type="ECO:0000256" key="13">
    <source>
        <dbReference type="ARBA" id="ARBA00057299"/>
    </source>
</evidence>
<keyword evidence="6" id="KW-0645">Protease</keyword>
<gene>
    <name evidence="17" type="ORF">PVAND_009666</name>
</gene>
<evidence type="ECO:0000256" key="12">
    <source>
        <dbReference type="ARBA" id="ARBA00023157"/>
    </source>
</evidence>
<proteinExistence type="inferred from homology"/>
<dbReference type="Proteomes" id="UP001107558">
    <property type="component" value="Chromosome 1"/>
</dbReference>
<evidence type="ECO:0000256" key="5">
    <source>
        <dbReference type="ARBA" id="ARBA00022645"/>
    </source>
</evidence>
<comment type="cofactor">
    <cofactor evidence="1">
        <name>Zn(2+)</name>
        <dbReference type="ChEBI" id="CHEBI:29105"/>
    </cofactor>
</comment>
<keyword evidence="10" id="KW-0862">Zinc</keyword>
<sequence length="414" mass="47381">MKLLTCGFLFALIFSIDSIEKARFDFYRVYEVKAENENQLKVFQQILDYPDGYRFLTNAPAVIGMKAQLIVPPHKFGEWSELVKNFFIDATLIDDNLQNSIDKEEARYLKRKAIDWNSFWRLNEIHSWLDELAASRPNDIRTFSVGTSYEGRDIKGVKINVGGGNSKPSVFFEANIHANEWIGSATATFIINELLTSNDTNVQRLLNYYDWWFLPVFNVDGYEYTWTVDRTWRKTRRVTSNPLCRGSDPNRNWDVNWGSYGGSNNPCSSGYYGDFVFSEPETRQLANFLNDRFTNLFGYISFHSFGRLLMTPYAYSTENSTHIQKLNEIGAKAVDEIATFRGASYTLGTISRFFGLVAGSSVDYVELNQKPTLTYCYELSTNHILPNDEIKATGQEIFASIKTIFSEAIDQGLA</sequence>
<evidence type="ECO:0000313" key="17">
    <source>
        <dbReference type="EMBL" id="KAG5680141.1"/>
    </source>
</evidence>
<dbReference type="PANTHER" id="PTHR11705">
    <property type="entry name" value="PROTEASE FAMILY M14 CARBOXYPEPTIDASE A,B"/>
    <property type="match status" value="1"/>
</dbReference>
<comment type="caution">
    <text evidence="17">The sequence shown here is derived from an EMBL/GenBank/DDBJ whole genome shotgun (WGS) entry which is preliminary data.</text>
</comment>
<dbReference type="GO" id="GO:0004181">
    <property type="term" value="F:metallocarboxypeptidase activity"/>
    <property type="evidence" value="ECO:0007669"/>
    <property type="project" value="InterPro"/>
</dbReference>
<evidence type="ECO:0000256" key="4">
    <source>
        <dbReference type="ARBA" id="ARBA00022525"/>
    </source>
</evidence>
<keyword evidence="7" id="KW-0479">Metal-binding</keyword>
<evidence type="ECO:0000256" key="15">
    <source>
        <dbReference type="SAM" id="SignalP"/>
    </source>
</evidence>
<feature type="chain" id="PRO_5039895538" description="Peptidase M14 domain-containing protein" evidence="15">
    <location>
        <begin position="19"/>
        <end position="414"/>
    </location>
</feature>
<keyword evidence="5" id="KW-0121">Carboxypeptidase</keyword>
<dbReference type="AlphaFoldDB" id="A0A9J6CDY3"/>
<evidence type="ECO:0000256" key="8">
    <source>
        <dbReference type="ARBA" id="ARBA00022729"/>
    </source>
</evidence>
<dbReference type="InterPro" id="IPR036990">
    <property type="entry name" value="M14A-like_propep"/>
</dbReference>
<dbReference type="InterPro" id="IPR057246">
    <property type="entry name" value="CARBOXYPEPT_ZN_1"/>
</dbReference>
<feature type="signal peptide" evidence="15">
    <location>
        <begin position="1"/>
        <end position="18"/>
    </location>
</feature>
<dbReference type="Gene3D" id="3.40.630.10">
    <property type="entry name" value="Zn peptidases"/>
    <property type="match status" value="1"/>
</dbReference>
<keyword evidence="9" id="KW-0378">Hydrolase</keyword>
<name>A0A9J6CDY3_POLVA</name>
<dbReference type="InterPro" id="IPR000834">
    <property type="entry name" value="Peptidase_M14"/>
</dbReference>
<dbReference type="GO" id="GO:0008270">
    <property type="term" value="F:zinc ion binding"/>
    <property type="evidence" value="ECO:0007669"/>
    <property type="project" value="InterPro"/>
</dbReference>
<dbReference type="SMART" id="SM00631">
    <property type="entry name" value="Zn_pept"/>
    <property type="match status" value="1"/>
</dbReference>
<evidence type="ECO:0000256" key="10">
    <source>
        <dbReference type="ARBA" id="ARBA00022833"/>
    </source>
</evidence>
<evidence type="ECO:0000313" key="18">
    <source>
        <dbReference type="Proteomes" id="UP001107558"/>
    </source>
</evidence>
<protein>
    <recommendedName>
        <fullName evidence="16">Peptidase M14 domain-containing protein</fullName>
    </recommendedName>
</protein>
<keyword evidence="4" id="KW-0964">Secreted</keyword>
<dbReference type="Pfam" id="PF00246">
    <property type="entry name" value="Peptidase_M14"/>
    <property type="match status" value="1"/>
</dbReference>
<dbReference type="PROSITE" id="PS52035">
    <property type="entry name" value="PEPTIDASE_M14"/>
    <property type="match status" value="1"/>
</dbReference>
<keyword evidence="18" id="KW-1185">Reference proteome</keyword>
<dbReference type="SUPFAM" id="SSF53187">
    <property type="entry name" value="Zn-dependent exopeptidases"/>
    <property type="match status" value="1"/>
</dbReference>
<organism evidence="17 18">
    <name type="scientific">Polypedilum vanderplanki</name>
    <name type="common">Sleeping chironomid midge</name>
    <dbReference type="NCBI Taxonomy" id="319348"/>
    <lineage>
        <taxon>Eukaryota</taxon>
        <taxon>Metazoa</taxon>
        <taxon>Ecdysozoa</taxon>
        <taxon>Arthropoda</taxon>
        <taxon>Hexapoda</taxon>
        <taxon>Insecta</taxon>
        <taxon>Pterygota</taxon>
        <taxon>Neoptera</taxon>
        <taxon>Endopterygota</taxon>
        <taxon>Diptera</taxon>
        <taxon>Nematocera</taxon>
        <taxon>Chironomoidea</taxon>
        <taxon>Chironomidae</taxon>
        <taxon>Chironominae</taxon>
        <taxon>Polypedilum</taxon>
        <taxon>Polypedilum</taxon>
    </lineage>
</organism>
<dbReference type="PANTHER" id="PTHR11705:SF153">
    <property type="entry name" value="ZINC CARBOXYPEPTIDASE A 1-LIKE PROTEIN"/>
    <property type="match status" value="1"/>
</dbReference>
<dbReference type="OrthoDB" id="3626597at2759"/>
<evidence type="ECO:0000256" key="11">
    <source>
        <dbReference type="ARBA" id="ARBA00023049"/>
    </source>
</evidence>
<reference evidence="17" key="1">
    <citation type="submission" date="2021-03" db="EMBL/GenBank/DDBJ databases">
        <title>Chromosome level genome of the anhydrobiotic midge Polypedilum vanderplanki.</title>
        <authorList>
            <person name="Yoshida Y."/>
            <person name="Kikawada T."/>
            <person name="Gusev O."/>
        </authorList>
    </citation>
    <scope>NUCLEOTIDE SEQUENCE</scope>
    <source>
        <strain evidence="17">NIAS01</strain>
        <tissue evidence="17">Whole body or cell culture</tissue>
    </source>
</reference>
<feature type="domain" description="Peptidase M14" evidence="16">
    <location>
        <begin position="118"/>
        <end position="408"/>
    </location>
</feature>
<evidence type="ECO:0000256" key="2">
    <source>
        <dbReference type="ARBA" id="ARBA00004613"/>
    </source>
</evidence>
<dbReference type="GO" id="GO:0005615">
    <property type="term" value="C:extracellular space"/>
    <property type="evidence" value="ECO:0007669"/>
    <property type="project" value="TreeGrafter"/>
</dbReference>
<dbReference type="EMBL" id="JADBJN010000001">
    <property type="protein sequence ID" value="KAG5680141.1"/>
    <property type="molecule type" value="Genomic_DNA"/>
</dbReference>
<evidence type="ECO:0000256" key="3">
    <source>
        <dbReference type="ARBA" id="ARBA00005988"/>
    </source>
</evidence>
<dbReference type="GO" id="GO:0006508">
    <property type="term" value="P:proteolysis"/>
    <property type="evidence" value="ECO:0007669"/>
    <property type="project" value="UniProtKB-KW"/>
</dbReference>
<dbReference type="InterPro" id="IPR003146">
    <property type="entry name" value="M14A_act_pep"/>
</dbReference>
<dbReference type="FunFam" id="3.40.630.10:FF:000040">
    <property type="entry name" value="zinc carboxypeptidase"/>
    <property type="match status" value="1"/>
</dbReference>
<evidence type="ECO:0000259" key="16">
    <source>
        <dbReference type="PROSITE" id="PS52035"/>
    </source>
</evidence>
<keyword evidence="11" id="KW-0482">Metalloprotease</keyword>
<dbReference type="SUPFAM" id="SSF54897">
    <property type="entry name" value="Protease propeptides/inhibitors"/>
    <property type="match status" value="1"/>
</dbReference>
<dbReference type="Pfam" id="PF02244">
    <property type="entry name" value="Propep_M14"/>
    <property type="match status" value="1"/>
</dbReference>
<accession>A0A9J6CDY3</accession>
<evidence type="ECO:0000256" key="9">
    <source>
        <dbReference type="ARBA" id="ARBA00022801"/>
    </source>
</evidence>
<comment type="subcellular location">
    <subcellularLocation>
        <location evidence="2">Secreted</location>
    </subcellularLocation>
</comment>
<dbReference type="PRINTS" id="PR00765">
    <property type="entry name" value="CRBOXYPTASEA"/>
</dbReference>
<dbReference type="PROSITE" id="PS00132">
    <property type="entry name" value="CARBOXYPEPT_ZN_1"/>
    <property type="match status" value="1"/>
</dbReference>
<feature type="active site" description="Proton donor/acceptor" evidence="14">
    <location>
        <position position="378"/>
    </location>
</feature>
<comment type="function">
    <text evidence="13">Involved in the digestion of the blood meal.</text>
</comment>
<evidence type="ECO:0000256" key="6">
    <source>
        <dbReference type="ARBA" id="ARBA00022670"/>
    </source>
</evidence>
<keyword evidence="8 15" id="KW-0732">Signal</keyword>
<evidence type="ECO:0000256" key="14">
    <source>
        <dbReference type="PROSITE-ProRule" id="PRU01379"/>
    </source>
</evidence>
<evidence type="ECO:0000256" key="1">
    <source>
        <dbReference type="ARBA" id="ARBA00001947"/>
    </source>
</evidence>
<comment type="similarity">
    <text evidence="3 14">Belongs to the peptidase M14 family.</text>
</comment>